<keyword evidence="7" id="KW-1185">Reference proteome</keyword>
<dbReference type="Proteomes" id="UP001201163">
    <property type="component" value="Unassembled WGS sequence"/>
</dbReference>
<evidence type="ECO:0000256" key="2">
    <source>
        <dbReference type="ARBA" id="ARBA00008392"/>
    </source>
</evidence>
<dbReference type="InterPro" id="IPR050087">
    <property type="entry name" value="AON_synthase_class-II"/>
</dbReference>
<sequence>MCATGAIPLSPPPYTAHLEAIPSFAFASSTLLGGLQLKTVANTLNSSGGFCAGSRIIVDHQHINSTSFVFSAVVLALLAVSTSEGINILRNTLSILSTLQENVHAIRAVLDPVEALTIPSHPASPIIHIHLRSASTSASAKLPNPATPVPRDAPSFDIAGEECLLQDIVDEALTQGMWTTRAQRLRRQELVEARLSIRLAVTAALSRKECERAAGVIKAAVVKVVTKRK</sequence>
<dbReference type="InterPro" id="IPR015422">
    <property type="entry name" value="PyrdxlP-dep_Trfase_small"/>
</dbReference>
<dbReference type="GO" id="GO:0046512">
    <property type="term" value="P:sphingosine biosynthetic process"/>
    <property type="evidence" value="ECO:0007669"/>
    <property type="project" value="TreeGrafter"/>
</dbReference>
<dbReference type="GO" id="GO:0016020">
    <property type="term" value="C:membrane"/>
    <property type="evidence" value="ECO:0007669"/>
    <property type="project" value="GOC"/>
</dbReference>
<dbReference type="GO" id="GO:0046513">
    <property type="term" value="P:ceramide biosynthetic process"/>
    <property type="evidence" value="ECO:0007669"/>
    <property type="project" value="TreeGrafter"/>
</dbReference>
<dbReference type="GO" id="GO:0005783">
    <property type="term" value="C:endoplasmic reticulum"/>
    <property type="evidence" value="ECO:0007669"/>
    <property type="project" value="TreeGrafter"/>
</dbReference>
<name>A0AAD4LPY2_9AGAM</name>
<reference evidence="6" key="1">
    <citation type="submission" date="2022-01" db="EMBL/GenBank/DDBJ databases">
        <title>Comparative genomics reveals a dynamic genome evolution in the ectomycorrhizal milk-cap (Lactarius) mushrooms.</title>
        <authorList>
            <consortium name="DOE Joint Genome Institute"/>
            <person name="Lebreton A."/>
            <person name="Tang N."/>
            <person name="Kuo A."/>
            <person name="LaButti K."/>
            <person name="Drula E."/>
            <person name="Barry K."/>
            <person name="Clum A."/>
            <person name="Lipzen A."/>
            <person name="Mousain D."/>
            <person name="Ng V."/>
            <person name="Wang R."/>
            <person name="Wang X."/>
            <person name="Dai Y."/>
            <person name="Henrissat B."/>
            <person name="Grigoriev I.V."/>
            <person name="Guerin-Laguette A."/>
            <person name="Yu F."/>
            <person name="Martin F.M."/>
        </authorList>
    </citation>
    <scope>NUCLEOTIDE SEQUENCE</scope>
    <source>
        <strain evidence="6">QP</strain>
    </source>
</reference>
<proteinExistence type="inferred from homology"/>
<comment type="cofactor">
    <cofactor evidence="1">
        <name>pyridoxal 5'-phosphate</name>
        <dbReference type="ChEBI" id="CHEBI:597326"/>
    </cofactor>
</comment>
<dbReference type="GO" id="GO:0004758">
    <property type="term" value="F:serine C-palmitoyltransferase activity"/>
    <property type="evidence" value="ECO:0007669"/>
    <property type="project" value="TreeGrafter"/>
</dbReference>
<dbReference type="EMBL" id="JAKELL010000003">
    <property type="protein sequence ID" value="KAH8999735.1"/>
    <property type="molecule type" value="Genomic_DNA"/>
</dbReference>
<comment type="similarity">
    <text evidence="2">Belongs to the class-II pyridoxal-phosphate-dependent aminotransferase family.</text>
</comment>
<dbReference type="Gene3D" id="3.90.1150.10">
    <property type="entry name" value="Aspartate Aminotransferase, domain 1"/>
    <property type="match status" value="1"/>
</dbReference>
<dbReference type="AlphaFoldDB" id="A0AAD4LPY2"/>
<keyword evidence="4" id="KW-0663">Pyridoxal phosphate</keyword>
<keyword evidence="3" id="KW-0808">Transferase</keyword>
<evidence type="ECO:0000256" key="3">
    <source>
        <dbReference type="ARBA" id="ARBA00022679"/>
    </source>
</evidence>
<evidence type="ECO:0000313" key="7">
    <source>
        <dbReference type="Proteomes" id="UP001201163"/>
    </source>
</evidence>
<evidence type="ECO:0000313" key="6">
    <source>
        <dbReference type="EMBL" id="KAH8999735.1"/>
    </source>
</evidence>
<protein>
    <submittedName>
        <fullName evidence="6">Uncharacterized protein</fullName>
    </submittedName>
</protein>
<dbReference type="SUPFAM" id="SSF53383">
    <property type="entry name" value="PLP-dependent transferases"/>
    <property type="match status" value="1"/>
</dbReference>
<comment type="caution">
    <text evidence="6">The sequence shown here is derived from an EMBL/GenBank/DDBJ whole genome shotgun (WGS) entry which is preliminary data.</text>
</comment>
<organism evidence="6 7">
    <name type="scientific">Lactarius akahatsu</name>
    <dbReference type="NCBI Taxonomy" id="416441"/>
    <lineage>
        <taxon>Eukaryota</taxon>
        <taxon>Fungi</taxon>
        <taxon>Dikarya</taxon>
        <taxon>Basidiomycota</taxon>
        <taxon>Agaricomycotina</taxon>
        <taxon>Agaricomycetes</taxon>
        <taxon>Russulales</taxon>
        <taxon>Russulaceae</taxon>
        <taxon>Lactarius</taxon>
    </lineage>
</organism>
<evidence type="ECO:0000256" key="4">
    <source>
        <dbReference type="ARBA" id="ARBA00022898"/>
    </source>
</evidence>
<evidence type="ECO:0000256" key="1">
    <source>
        <dbReference type="ARBA" id="ARBA00001933"/>
    </source>
</evidence>
<accession>A0AAD4LPY2</accession>
<gene>
    <name evidence="6" type="ORF">EDB92DRAFT_1940493</name>
</gene>
<dbReference type="PANTHER" id="PTHR13693:SF2">
    <property type="entry name" value="SERINE PALMITOYLTRANSFERASE 1"/>
    <property type="match status" value="1"/>
</dbReference>
<dbReference type="InterPro" id="IPR015421">
    <property type="entry name" value="PyrdxlP-dep_Trfase_major"/>
</dbReference>
<dbReference type="Gene3D" id="3.40.640.10">
    <property type="entry name" value="Type I PLP-dependent aspartate aminotransferase-like (Major domain)"/>
    <property type="match status" value="1"/>
</dbReference>
<evidence type="ECO:0000256" key="5">
    <source>
        <dbReference type="ARBA" id="ARBA00023315"/>
    </source>
</evidence>
<dbReference type="InterPro" id="IPR015424">
    <property type="entry name" value="PyrdxlP-dep_Trfase"/>
</dbReference>
<keyword evidence="5" id="KW-0012">Acyltransferase</keyword>
<dbReference type="PANTHER" id="PTHR13693">
    <property type="entry name" value="CLASS II AMINOTRANSFERASE/8-AMINO-7-OXONONANOATE SYNTHASE"/>
    <property type="match status" value="1"/>
</dbReference>